<keyword evidence="3" id="KW-1185">Reference proteome</keyword>
<dbReference type="EMBL" id="AEUX02000006">
    <property type="protein sequence ID" value="EHI69787.1"/>
    <property type="molecule type" value="Genomic_DNA"/>
</dbReference>
<dbReference type="InterPro" id="IPR009343">
    <property type="entry name" value="DUF1002"/>
</dbReference>
<evidence type="ECO:0000256" key="1">
    <source>
        <dbReference type="SAM" id="SignalP"/>
    </source>
</evidence>
<dbReference type="Proteomes" id="UP000003330">
    <property type="component" value="Unassembled WGS sequence"/>
</dbReference>
<evidence type="ECO:0000313" key="2">
    <source>
        <dbReference type="EMBL" id="EHI69787.1"/>
    </source>
</evidence>
<evidence type="ECO:0000313" key="3">
    <source>
        <dbReference type="Proteomes" id="UP000003330"/>
    </source>
</evidence>
<evidence type="ECO:0008006" key="4">
    <source>
        <dbReference type="Google" id="ProtNLM"/>
    </source>
</evidence>
<comment type="caution">
    <text evidence="2">The sequence shown here is derived from an EMBL/GenBank/DDBJ whole genome shotgun (WGS) entry which is preliminary data.</text>
</comment>
<dbReference type="Pfam" id="PF06207">
    <property type="entry name" value="DUF1002"/>
    <property type="match status" value="1"/>
</dbReference>
<proteinExistence type="predicted"/>
<feature type="signal peptide" evidence="1">
    <location>
        <begin position="1"/>
        <end position="26"/>
    </location>
</feature>
<sequence>MMTYRQKLLSVALIILSFFTVQTAYAATNQVQEVIDETYVQPDYVLGYSLSPEQENQTLALLNYNKAKDNRLKKLDTSSFARIMNVADDPSLQLHSSVKIQKLGARETLQVKIVTPENITKVTQDMYRNAAVTLGIEHAKITVAAPLAVTGESALAGIYYSLEANGAQIPEENKALAQEELATLSGINQENAGKQGYDADKLNVALTDIKAAVAKAGSEVTEEKVRQIVTDTLDQYCLSQSVTGDQVNLIINFALNLSNSGIISNANFTKTLQSLKDSIVAKAGSTFKGINLNIDTNQAVETSKGIWQQKEPMLKARRPSLSNVTQPFY</sequence>
<name>G5K3B9_9STRE</name>
<accession>G5K3B9</accession>
<organism evidence="2 3">
    <name type="scientific">Streptococcus ictaluri 707-05</name>
    <dbReference type="NCBI Taxonomy" id="764299"/>
    <lineage>
        <taxon>Bacteria</taxon>
        <taxon>Bacillati</taxon>
        <taxon>Bacillota</taxon>
        <taxon>Bacilli</taxon>
        <taxon>Lactobacillales</taxon>
        <taxon>Streptococcaceae</taxon>
        <taxon>Streptococcus</taxon>
    </lineage>
</organism>
<dbReference type="eggNOG" id="COG4086">
    <property type="taxonomic scope" value="Bacteria"/>
</dbReference>
<gene>
    <name evidence="2" type="ORF">STRIC_1287</name>
</gene>
<feature type="chain" id="PRO_5003479640" description="DUF1002 domain-containing protein" evidence="1">
    <location>
        <begin position="27"/>
        <end position="329"/>
    </location>
</feature>
<protein>
    <recommendedName>
        <fullName evidence="4">DUF1002 domain-containing protein</fullName>
    </recommendedName>
</protein>
<reference evidence="2 3" key="1">
    <citation type="journal article" date="2014" name="Int. J. Syst. Evol. Microbiol.">
        <title>Phylogenomics and the dynamic genome evolution of the genus Streptococcus.</title>
        <authorList>
            <consortium name="The Broad Institute Genome Sequencing Platform"/>
            <person name="Richards V.P."/>
            <person name="Palmer S.R."/>
            <person name="Pavinski Bitar P.D."/>
            <person name="Qin X."/>
            <person name="Weinstock G.M."/>
            <person name="Highlander S.K."/>
            <person name="Town C.D."/>
            <person name="Burne R.A."/>
            <person name="Stanhope M.J."/>
        </authorList>
    </citation>
    <scope>NUCLEOTIDE SEQUENCE [LARGE SCALE GENOMIC DNA]</scope>
    <source>
        <strain evidence="2 3">707-05</strain>
    </source>
</reference>
<dbReference type="AlphaFoldDB" id="G5K3B9"/>
<keyword evidence="1" id="KW-0732">Signal</keyword>
<dbReference type="STRING" id="764299.STRIC_1287"/>